<sequence>MRGITVKMAAVLVMIVAVGLIAGAASAQAFPPGLFPTSTPAGAEPTPTFPATGPTQTPAGPGPTPTFPAAGPTPAQAGEAAITSGTGDKEFPAISGDLVVWYDNNTMSVGIYDASTGRTLPPPNGTYVVGGMRQIDVSGNTAVWTGLNATTMTTDIYLYDIASGRLGQITNDEEIQMWPSISGNLVCWNRIDFNTGMGEVYWQDTDVGGTAPLLLANETYNQLYPVVGGDTVAWLDDGEVGGRLDLAWASISSGQSMRASSQNNITSPPAVSSDGSRIVWVAESNTSFVVNLLDVGTMNIEQISGEGALAIAPVVDGNYVVWTDYRNGNGDIYLYDIRSGQERQVTSSSAEQAFPDISGDRIVWMGNDDGPWNIYLGSVGAGPQPTAGPSPVATSGPVYPAGQPTYGPVYPTGEPTGNPTEEPTWYPTEEPTYWYPTEDRY</sequence>
<proteinExistence type="predicted"/>
<dbReference type="Proteomes" id="UP001281203">
    <property type="component" value="Unassembled WGS sequence"/>
</dbReference>
<dbReference type="NCBIfam" id="TIGR04275">
    <property type="entry name" value="beta_prop_Msarc"/>
    <property type="match status" value="3"/>
</dbReference>
<dbReference type="SUPFAM" id="SSF69304">
    <property type="entry name" value="Tricorn protease N-terminal domain"/>
    <property type="match status" value="2"/>
</dbReference>
<evidence type="ECO:0000313" key="3">
    <source>
        <dbReference type="Proteomes" id="UP001281203"/>
    </source>
</evidence>
<feature type="region of interest" description="Disordered" evidence="1">
    <location>
        <begin position="383"/>
        <end position="441"/>
    </location>
</feature>
<feature type="compositionally biased region" description="Low complexity" evidence="1">
    <location>
        <begin position="39"/>
        <end position="59"/>
    </location>
</feature>
<dbReference type="RefSeq" id="WP_317064968.1">
    <property type="nucleotide sequence ID" value="NZ_WBKO01000001.1"/>
</dbReference>
<organism evidence="2 3">
    <name type="scientific">Methanoculleus caldifontis</name>
    <dbReference type="NCBI Taxonomy" id="2651577"/>
    <lineage>
        <taxon>Archaea</taxon>
        <taxon>Methanobacteriati</taxon>
        <taxon>Methanobacteriota</taxon>
        <taxon>Stenosarchaea group</taxon>
        <taxon>Methanomicrobia</taxon>
        <taxon>Methanomicrobiales</taxon>
        <taxon>Methanomicrobiaceae</taxon>
        <taxon>Methanoculleus</taxon>
    </lineage>
</organism>
<name>A0ABU3X1N5_9EURY</name>
<dbReference type="EMBL" id="WBKO01000001">
    <property type="protein sequence ID" value="MDV2481946.1"/>
    <property type="molecule type" value="Genomic_DNA"/>
</dbReference>
<reference evidence="2 3" key="1">
    <citation type="submission" date="2019-10" db="EMBL/GenBank/DDBJ databases">
        <title>Isolation and characterization of Methanoculleus sp. Wushi-C6 from a hot spring well.</title>
        <authorList>
            <person name="Chen S.-C."/>
            <person name="Lan Z.-H."/>
            <person name="You Y.-T."/>
            <person name="Lai M.-C."/>
        </authorList>
    </citation>
    <scope>NUCLEOTIDE SEQUENCE [LARGE SCALE GENOMIC DNA]</scope>
    <source>
        <strain evidence="2 3">Wushi-C6</strain>
    </source>
</reference>
<comment type="caution">
    <text evidence="2">The sequence shown here is derived from an EMBL/GenBank/DDBJ whole genome shotgun (WGS) entry which is preliminary data.</text>
</comment>
<protein>
    <submittedName>
        <fullName evidence="2">Uncharacterized protein</fullName>
    </submittedName>
</protein>
<evidence type="ECO:0000313" key="2">
    <source>
        <dbReference type="EMBL" id="MDV2481946.1"/>
    </source>
</evidence>
<evidence type="ECO:0000256" key="1">
    <source>
        <dbReference type="SAM" id="MobiDB-lite"/>
    </source>
</evidence>
<dbReference type="PANTHER" id="PTHR36842:SF1">
    <property type="entry name" value="PROTEIN TOLB"/>
    <property type="match status" value="1"/>
</dbReference>
<keyword evidence="3" id="KW-1185">Reference proteome</keyword>
<feature type="region of interest" description="Disordered" evidence="1">
    <location>
        <begin position="36"/>
        <end position="64"/>
    </location>
</feature>
<accession>A0ABU3X1N5</accession>
<gene>
    <name evidence="2" type="ORF">F8E02_07975</name>
</gene>
<dbReference type="InterPro" id="IPR011042">
    <property type="entry name" value="6-blade_b-propeller_TolB-like"/>
</dbReference>
<dbReference type="PANTHER" id="PTHR36842">
    <property type="entry name" value="PROTEIN TOLB HOMOLOG"/>
    <property type="match status" value="1"/>
</dbReference>
<feature type="compositionally biased region" description="Low complexity" evidence="1">
    <location>
        <begin position="419"/>
        <end position="441"/>
    </location>
</feature>
<dbReference type="InterPro" id="IPR027618">
    <property type="entry name" value="Beta_prop_Msarc"/>
</dbReference>
<dbReference type="Gene3D" id="2.120.10.30">
    <property type="entry name" value="TolB, C-terminal domain"/>
    <property type="match status" value="1"/>
</dbReference>